<sequence>MLYEKNEYNHVLDNLYSKSLVLECVGDFNPVLYFYFMDSVAHIDYSICILAYNYHNLRNKMNMEYMRWRIDEEKKGDRVYFPEFINWMKENHRDKFDALPSLWKAIYDKRTPAAYRSYRIAIDPDSNQPTEVRMFNRWIDEFFSLQFIRSMYKGASLDLLFTEFMNSRQK</sequence>
<keyword evidence="3" id="KW-1185">Reference proteome</keyword>
<keyword evidence="1" id="KW-0472">Membrane</keyword>
<feature type="transmembrane region" description="Helical" evidence="1">
    <location>
        <begin position="32"/>
        <end position="54"/>
    </location>
</feature>
<dbReference type="AlphaFoldDB" id="A0A9E7PLL4"/>
<dbReference type="Proteomes" id="UP001060368">
    <property type="component" value="Chromosome"/>
</dbReference>
<evidence type="ECO:0000313" key="2">
    <source>
        <dbReference type="EMBL" id="UUX92373.1"/>
    </source>
</evidence>
<dbReference type="GeneID" id="74308779"/>
<name>A0A9E7PLL4_9EURY</name>
<organism evidence="2 3">
    <name type="scientific">Methanoplanus endosymbiosus</name>
    <dbReference type="NCBI Taxonomy" id="33865"/>
    <lineage>
        <taxon>Archaea</taxon>
        <taxon>Methanobacteriati</taxon>
        <taxon>Methanobacteriota</taxon>
        <taxon>Stenosarchaea group</taxon>
        <taxon>Methanomicrobia</taxon>
        <taxon>Methanomicrobiales</taxon>
        <taxon>Methanomicrobiaceae</taxon>
        <taxon>Methanoplanus</taxon>
    </lineage>
</organism>
<keyword evidence="1" id="KW-0812">Transmembrane</keyword>
<evidence type="ECO:0000313" key="3">
    <source>
        <dbReference type="Proteomes" id="UP001060368"/>
    </source>
</evidence>
<reference evidence="2" key="1">
    <citation type="submission" date="2022-04" db="EMBL/GenBank/DDBJ databases">
        <title>Complete genome of Methanoplanus endosymbiosus DSM 3599.</title>
        <authorList>
            <person name="Chen S.-C."/>
            <person name="You Y.-T."/>
            <person name="Zhou Y.-Z."/>
            <person name="Lai M.-C."/>
        </authorList>
    </citation>
    <scope>NUCLEOTIDE SEQUENCE</scope>
    <source>
        <strain evidence="2">DSM 3599</strain>
    </source>
</reference>
<keyword evidence="1" id="KW-1133">Transmembrane helix</keyword>
<dbReference type="EMBL" id="CP096115">
    <property type="protein sequence ID" value="UUX92373.1"/>
    <property type="molecule type" value="Genomic_DNA"/>
</dbReference>
<proteinExistence type="predicted"/>
<gene>
    <name evidence="2" type="ORF">L6E24_13705</name>
</gene>
<dbReference type="RefSeq" id="WP_257742522.1">
    <property type="nucleotide sequence ID" value="NZ_CP096115.1"/>
</dbReference>
<protein>
    <submittedName>
        <fullName evidence="2">Uncharacterized protein</fullName>
    </submittedName>
</protein>
<evidence type="ECO:0000256" key="1">
    <source>
        <dbReference type="SAM" id="Phobius"/>
    </source>
</evidence>
<accession>A0A9E7PLL4</accession>
<dbReference type="KEGG" id="mend:L6E24_13705"/>